<dbReference type="EMBL" id="BGZK01000150">
    <property type="protein sequence ID" value="GBP23448.1"/>
    <property type="molecule type" value="Genomic_DNA"/>
</dbReference>
<protein>
    <submittedName>
        <fullName evidence="2">Uncharacterized protein</fullName>
    </submittedName>
</protein>
<evidence type="ECO:0000313" key="2">
    <source>
        <dbReference type="EMBL" id="GBP23448.1"/>
    </source>
</evidence>
<dbReference type="Proteomes" id="UP000299102">
    <property type="component" value="Unassembled WGS sequence"/>
</dbReference>
<organism evidence="2 3">
    <name type="scientific">Eumeta variegata</name>
    <name type="common">Bagworm moth</name>
    <name type="synonym">Eumeta japonica</name>
    <dbReference type="NCBI Taxonomy" id="151549"/>
    <lineage>
        <taxon>Eukaryota</taxon>
        <taxon>Metazoa</taxon>
        <taxon>Ecdysozoa</taxon>
        <taxon>Arthropoda</taxon>
        <taxon>Hexapoda</taxon>
        <taxon>Insecta</taxon>
        <taxon>Pterygota</taxon>
        <taxon>Neoptera</taxon>
        <taxon>Endopterygota</taxon>
        <taxon>Lepidoptera</taxon>
        <taxon>Glossata</taxon>
        <taxon>Ditrysia</taxon>
        <taxon>Tineoidea</taxon>
        <taxon>Psychidae</taxon>
        <taxon>Oiketicinae</taxon>
        <taxon>Eumeta</taxon>
    </lineage>
</organism>
<dbReference type="AlphaFoldDB" id="A0A4C1UAT2"/>
<evidence type="ECO:0000256" key="1">
    <source>
        <dbReference type="SAM" id="MobiDB-lite"/>
    </source>
</evidence>
<name>A0A4C1UAT2_EUMVA</name>
<evidence type="ECO:0000313" key="3">
    <source>
        <dbReference type="Proteomes" id="UP000299102"/>
    </source>
</evidence>
<feature type="compositionally biased region" description="Basic and acidic residues" evidence="1">
    <location>
        <begin position="18"/>
        <end position="35"/>
    </location>
</feature>
<feature type="compositionally biased region" description="Basic residues" evidence="1">
    <location>
        <begin position="37"/>
        <end position="49"/>
    </location>
</feature>
<accession>A0A4C1UAT2</accession>
<reference evidence="2 3" key="1">
    <citation type="journal article" date="2019" name="Commun. Biol.">
        <title>The bagworm genome reveals a unique fibroin gene that provides high tensile strength.</title>
        <authorList>
            <person name="Kono N."/>
            <person name="Nakamura H."/>
            <person name="Ohtoshi R."/>
            <person name="Tomita M."/>
            <person name="Numata K."/>
            <person name="Arakawa K."/>
        </authorList>
    </citation>
    <scope>NUCLEOTIDE SEQUENCE [LARGE SCALE GENOMIC DNA]</scope>
</reference>
<feature type="region of interest" description="Disordered" evidence="1">
    <location>
        <begin position="18"/>
        <end position="49"/>
    </location>
</feature>
<sequence length="81" mass="9403">MTNGKRRVPKYGITVFERKARRERPPRGKGREGRPAVRGKRGGIHPGRHLVPRRRRHWSAREAINITAARNGKGLRRSRFT</sequence>
<gene>
    <name evidence="2" type="ORF">EVAR_22308_1</name>
</gene>
<comment type="caution">
    <text evidence="2">The sequence shown here is derived from an EMBL/GenBank/DDBJ whole genome shotgun (WGS) entry which is preliminary data.</text>
</comment>
<proteinExistence type="predicted"/>
<keyword evidence="3" id="KW-1185">Reference proteome</keyword>